<feature type="non-terminal residue" evidence="2">
    <location>
        <position position="1"/>
    </location>
</feature>
<protein>
    <submittedName>
        <fullName evidence="2">Uncharacterized protein</fullName>
    </submittedName>
</protein>
<feature type="transmembrane region" description="Helical" evidence="1">
    <location>
        <begin position="31"/>
        <end position="48"/>
    </location>
</feature>
<reference evidence="2 3" key="1">
    <citation type="journal article" date="2018" name="Front. Plant Sci.">
        <title>Red Clover (Trifolium pratense) and Zigzag Clover (T. medium) - A Picture of Genomic Similarities and Differences.</title>
        <authorList>
            <person name="Dluhosova J."/>
            <person name="Istvanek J."/>
            <person name="Nedelnik J."/>
            <person name="Repkova J."/>
        </authorList>
    </citation>
    <scope>NUCLEOTIDE SEQUENCE [LARGE SCALE GENOMIC DNA]</scope>
    <source>
        <strain evidence="3">cv. 10/8</strain>
        <tissue evidence="2">Leaf</tissue>
    </source>
</reference>
<dbReference type="EMBL" id="LXQA010649636">
    <property type="protein sequence ID" value="MCI64125.1"/>
    <property type="molecule type" value="Genomic_DNA"/>
</dbReference>
<proteinExistence type="predicted"/>
<dbReference type="Proteomes" id="UP000265520">
    <property type="component" value="Unassembled WGS sequence"/>
</dbReference>
<keyword evidence="1" id="KW-0812">Transmembrane</keyword>
<keyword evidence="3" id="KW-1185">Reference proteome</keyword>
<keyword evidence="1" id="KW-1133">Transmembrane helix</keyword>
<evidence type="ECO:0000256" key="1">
    <source>
        <dbReference type="SAM" id="Phobius"/>
    </source>
</evidence>
<organism evidence="2 3">
    <name type="scientific">Trifolium medium</name>
    <dbReference type="NCBI Taxonomy" id="97028"/>
    <lineage>
        <taxon>Eukaryota</taxon>
        <taxon>Viridiplantae</taxon>
        <taxon>Streptophyta</taxon>
        <taxon>Embryophyta</taxon>
        <taxon>Tracheophyta</taxon>
        <taxon>Spermatophyta</taxon>
        <taxon>Magnoliopsida</taxon>
        <taxon>eudicotyledons</taxon>
        <taxon>Gunneridae</taxon>
        <taxon>Pentapetalae</taxon>
        <taxon>rosids</taxon>
        <taxon>fabids</taxon>
        <taxon>Fabales</taxon>
        <taxon>Fabaceae</taxon>
        <taxon>Papilionoideae</taxon>
        <taxon>50 kb inversion clade</taxon>
        <taxon>NPAAA clade</taxon>
        <taxon>Hologalegina</taxon>
        <taxon>IRL clade</taxon>
        <taxon>Trifolieae</taxon>
        <taxon>Trifolium</taxon>
    </lineage>
</organism>
<evidence type="ECO:0000313" key="2">
    <source>
        <dbReference type="EMBL" id="MCI64125.1"/>
    </source>
</evidence>
<comment type="caution">
    <text evidence="2">The sequence shown here is derived from an EMBL/GenBank/DDBJ whole genome shotgun (WGS) entry which is preliminary data.</text>
</comment>
<dbReference type="AlphaFoldDB" id="A0A392TWC3"/>
<keyword evidence="1" id="KW-0472">Membrane</keyword>
<name>A0A392TWC3_9FABA</name>
<accession>A0A392TWC3</accession>
<evidence type="ECO:0000313" key="3">
    <source>
        <dbReference type="Proteomes" id="UP000265520"/>
    </source>
</evidence>
<sequence length="71" mass="7985">VKAVDGFVRELIRVVASFEVSQSLWWKRERIMLSLLLFVFGFGVGVGFEGCDEEKSEKCGGGDGVLWEDDR</sequence>